<feature type="domain" description="Peptidase S54 rhomboid" evidence="9">
    <location>
        <begin position="72"/>
        <end position="215"/>
    </location>
</feature>
<dbReference type="Pfam" id="PF01694">
    <property type="entry name" value="Rhomboid"/>
    <property type="match status" value="1"/>
</dbReference>
<evidence type="ECO:0000256" key="5">
    <source>
        <dbReference type="ARBA" id="ARBA00022989"/>
    </source>
</evidence>
<reference evidence="10" key="1">
    <citation type="submission" date="2021-04" db="EMBL/GenBank/DDBJ databases">
        <authorList>
            <person name="Zhang D.-C."/>
        </authorList>
    </citation>
    <scope>NUCLEOTIDE SEQUENCE</scope>
    <source>
        <strain evidence="10">CGMCC 1.15697</strain>
    </source>
</reference>
<dbReference type="PANTHER" id="PTHR43066:SF26">
    <property type="entry name" value="RHOMBOID PROTEASE GLPG"/>
    <property type="match status" value="1"/>
</dbReference>
<dbReference type="GO" id="GO:0004252">
    <property type="term" value="F:serine-type endopeptidase activity"/>
    <property type="evidence" value="ECO:0007669"/>
    <property type="project" value="InterPro"/>
</dbReference>
<feature type="transmembrane region" description="Helical" evidence="8">
    <location>
        <begin position="199"/>
        <end position="218"/>
    </location>
</feature>
<keyword evidence="2" id="KW-1003">Cell membrane</keyword>
<evidence type="ECO:0000256" key="4">
    <source>
        <dbReference type="ARBA" id="ARBA00022692"/>
    </source>
</evidence>
<evidence type="ECO:0000256" key="6">
    <source>
        <dbReference type="ARBA" id="ARBA00023136"/>
    </source>
</evidence>
<keyword evidence="6 8" id="KW-0472">Membrane</keyword>
<dbReference type="GO" id="GO:0006508">
    <property type="term" value="P:proteolysis"/>
    <property type="evidence" value="ECO:0007669"/>
    <property type="project" value="UniProtKB-KW"/>
</dbReference>
<dbReference type="InterPro" id="IPR022764">
    <property type="entry name" value="Peptidase_S54_rhomboid_dom"/>
</dbReference>
<accession>A0A8J7RZL4</accession>
<gene>
    <name evidence="10" type="ORF">KAJ83_03065</name>
</gene>
<dbReference type="SUPFAM" id="SSF144091">
    <property type="entry name" value="Rhomboid-like"/>
    <property type="match status" value="1"/>
</dbReference>
<dbReference type="InterPro" id="IPR035952">
    <property type="entry name" value="Rhomboid-like_sf"/>
</dbReference>
<evidence type="ECO:0000256" key="3">
    <source>
        <dbReference type="ARBA" id="ARBA00022519"/>
    </source>
</evidence>
<evidence type="ECO:0000256" key="1">
    <source>
        <dbReference type="ARBA" id="ARBA00004141"/>
    </source>
</evidence>
<organism evidence="10 11">
    <name type="scientific">Marivibrio halodurans</name>
    <dbReference type="NCBI Taxonomy" id="2039722"/>
    <lineage>
        <taxon>Bacteria</taxon>
        <taxon>Pseudomonadati</taxon>
        <taxon>Pseudomonadota</taxon>
        <taxon>Alphaproteobacteria</taxon>
        <taxon>Rhodospirillales</taxon>
        <taxon>Rhodospirillaceae</taxon>
        <taxon>Marivibrio</taxon>
    </lineage>
</organism>
<keyword evidence="3" id="KW-0997">Cell inner membrane</keyword>
<evidence type="ECO:0000313" key="11">
    <source>
        <dbReference type="Proteomes" id="UP000672602"/>
    </source>
</evidence>
<feature type="region of interest" description="Disordered" evidence="7">
    <location>
        <begin position="236"/>
        <end position="297"/>
    </location>
</feature>
<dbReference type="Gene3D" id="1.20.1540.10">
    <property type="entry name" value="Rhomboid-like"/>
    <property type="match status" value="1"/>
</dbReference>
<dbReference type="Proteomes" id="UP000672602">
    <property type="component" value="Unassembled WGS sequence"/>
</dbReference>
<sequence length="297" mass="31146">MFIPIGDGNPLKRIPFQLVTASLVAACVIVYFYQLSLPYPLDVQFVLGYGIIPSLVIGDESLPARFDAAPTLATLVTYQFLHGGFLHLVGNMLFLWVFGDNVEDAMGHLRFLAFYILCGVLAAGAHMVGVGATSQPLIGASGAVSGVIAAYLMLYPRGKVLILAFNWFPIRLPVWLVLGFWIALQVWSFAGSGSDGGGVAWLAHIGGLVAGAALLPLMKGKDVPLFQREAVAATLTPGTPAPASSTNGAPSGKDDATRQASAKSGARAGRGSVPSTAPRRDGTGNDDPGPWGRRRDG</sequence>
<keyword evidence="4 8" id="KW-0812">Transmembrane</keyword>
<feature type="transmembrane region" description="Helical" evidence="8">
    <location>
        <begin position="78"/>
        <end position="99"/>
    </location>
</feature>
<comment type="caution">
    <text evidence="10">The sequence shown here is derived from an EMBL/GenBank/DDBJ whole genome shotgun (WGS) entry which is preliminary data.</text>
</comment>
<feature type="transmembrane region" description="Helical" evidence="8">
    <location>
        <begin position="111"/>
        <end position="131"/>
    </location>
</feature>
<keyword evidence="10" id="KW-0645">Protease</keyword>
<protein>
    <submittedName>
        <fullName evidence="10">Rhomboid family intramembrane serine protease</fullName>
    </submittedName>
</protein>
<comment type="subcellular location">
    <subcellularLocation>
        <location evidence="1">Membrane</location>
        <topology evidence="1">Multi-pass membrane protein</topology>
    </subcellularLocation>
</comment>
<evidence type="ECO:0000256" key="8">
    <source>
        <dbReference type="SAM" id="Phobius"/>
    </source>
</evidence>
<dbReference type="PANTHER" id="PTHR43066">
    <property type="entry name" value="RHOMBOID-RELATED PROTEIN"/>
    <property type="match status" value="1"/>
</dbReference>
<evidence type="ECO:0000256" key="2">
    <source>
        <dbReference type="ARBA" id="ARBA00022475"/>
    </source>
</evidence>
<feature type="compositionally biased region" description="Low complexity" evidence="7">
    <location>
        <begin position="258"/>
        <end position="272"/>
    </location>
</feature>
<proteinExistence type="predicted"/>
<dbReference type="RefSeq" id="WP_210680532.1">
    <property type="nucleotide sequence ID" value="NZ_JAGMWN010000001.1"/>
</dbReference>
<name>A0A8J7RZL4_9PROT</name>
<feature type="transmembrane region" description="Helical" evidence="8">
    <location>
        <begin position="14"/>
        <end position="32"/>
    </location>
</feature>
<evidence type="ECO:0000313" key="10">
    <source>
        <dbReference type="EMBL" id="MBP5855973.1"/>
    </source>
</evidence>
<dbReference type="GO" id="GO:0016020">
    <property type="term" value="C:membrane"/>
    <property type="evidence" value="ECO:0007669"/>
    <property type="project" value="UniProtKB-SubCell"/>
</dbReference>
<dbReference type="EMBL" id="JAGMWN010000001">
    <property type="protein sequence ID" value="MBP5855973.1"/>
    <property type="molecule type" value="Genomic_DNA"/>
</dbReference>
<keyword evidence="5 8" id="KW-1133">Transmembrane helix</keyword>
<keyword evidence="11" id="KW-1185">Reference proteome</keyword>
<feature type="transmembrane region" description="Helical" evidence="8">
    <location>
        <begin position="167"/>
        <end position="187"/>
    </location>
</feature>
<dbReference type="AlphaFoldDB" id="A0A8J7RZL4"/>
<feature type="transmembrane region" description="Helical" evidence="8">
    <location>
        <begin position="137"/>
        <end position="155"/>
    </location>
</feature>
<evidence type="ECO:0000259" key="9">
    <source>
        <dbReference type="Pfam" id="PF01694"/>
    </source>
</evidence>
<evidence type="ECO:0000256" key="7">
    <source>
        <dbReference type="SAM" id="MobiDB-lite"/>
    </source>
</evidence>
<keyword evidence="10" id="KW-0378">Hydrolase</keyword>